<evidence type="ECO:0008006" key="3">
    <source>
        <dbReference type="Google" id="ProtNLM"/>
    </source>
</evidence>
<dbReference type="AlphaFoldDB" id="A0A1M6III2"/>
<proteinExistence type="predicted"/>
<dbReference type="OrthoDB" id="5587545at2"/>
<name>A0A1M6III2_9FIRM</name>
<dbReference type="InterPro" id="IPR015017">
    <property type="entry name" value="DUF1904"/>
</dbReference>
<dbReference type="SUPFAM" id="SSF55331">
    <property type="entry name" value="Tautomerase/MIF"/>
    <property type="match status" value="1"/>
</dbReference>
<dbReference type="STRING" id="1121919.SAMN02745975_01872"/>
<dbReference type="RefSeq" id="WP_110941021.1">
    <property type="nucleotide sequence ID" value="NZ_FQZV01000021.1"/>
</dbReference>
<protein>
    <recommendedName>
        <fullName evidence="3">DUF1904 domain-containing protein</fullName>
    </recommendedName>
</protein>
<evidence type="ECO:0000313" key="2">
    <source>
        <dbReference type="Proteomes" id="UP000184536"/>
    </source>
</evidence>
<evidence type="ECO:0000313" key="1">
    <source>
        <dbReference type="EMBL" id="SHJ34183.1"/>
    </source>
</evidence>
<dbReference type="Proteomes" id="UP000184536">
    <property type="component" value="Unassembled WGS sequence"/>
</dbReference>
<organism evidence="1 2">
    <name type="scientific">Geosporobacter subterraneus DSM 17957</name>
    <dbReference type="NCBI Taxonomy" id="1121919"/>
    <lineage>
        <taxon>Bacteria</taxon>
        <taxon>Bacillati</taxon>
        <taxon>Bacillota</taxon>
        <taxon>Clostridia</taxon>
        <taxon>Peptostreptococcales</taxon>
        <taxon>Thermotaleaceae</taxon>
        <taxon>Geosporobacter</taxon>
    </lineage>
</organism>
<reference evidence="2" key="1">
    <citation type="submission" date="2016-11" db="EMBL/GenBank/DDBJ databases">
        <authorList>
            <person name="Varghese N."/>
            <person name="Submissions S."/>
        </authorList>
    </citation>
    <scope>NUCLEOTIDE SEQUENCE [LARGE SCALE GENOMIC DNA]</scope>
    <source>
        <strain evidence="2">DSM 17957</strain>
    </source>
</reference>
<dbReference type="Gene3D" id="3.30.429.10">
    <property type="entry name" value="Macrophage Migration Inhibitory Factor"/>
    <property type="match status" value="1"/>
</dbReference>
<accession>A0A1M6III2</accession>
<dbReference type="Pfam" id="PF08921">
    <property type="entry name" value="DUF1904"/>
    <property type="match status" value="1"/>
</dbReference>
<sequence length="108" mass="12764">MPQIKFRGVAVEKVCNISKEMIDDLTEIIGCPRDYFTIEHIPSTFIQDGEITEGYPFVEVLWFDRGQSVQDKTARVITEYLHRAGYEQVDLFFQPLEKHRYYENGEHF</sequence>
<dbReference type="InterPro" id="IPR014347">
    <property type="entry name" value="Tautomerase/MIF_sf"/>
</dbReference>
<dbReference type="EMBL" id="FQZV01000021">
    <property type="protein sequence ID" value="SHJ34183.1"/>
    <property type="molecule type" value="Genomic_DNA"/>
</dbReference>
<gene>
    <name evidence="1" type="ORF">SAMN02745975_01872</name>
</gene>
<keyword evidence="2" id="KW-1185">Reference proteome</keyword>